<gene>
    <name evidence="1" type="ORF">RB653_002900</name>
</gene>
<protein>
    <submittedName>
        <fullName evidence="1">Uncharacterized protein</fullName>
    </submittedName>
</protein>
<dbReference type="InterPro" id="IPR003787">
    <property type="entry name" value="Sulphur_relay_DsrE/F-like"/>
</dbReference>
<evidence type="ECO:0000313" key="2">
    <source>
        <dbReference type="Proteomes" id="UP001344447"/>
    </source>
</evidence>
<comment type="caution">
    <text evidence="1">The sequence shown here is derived from an EMBL/GenBank/DDBJ whole genome shotgun (WGS) entry which is preliminary data.</text>
</comment>
<dbReference type="Gene3D" id="3.40.1260.10">
    <property type="entry name" value="DsrEFH-like"/>
    <property type="match status" value="1"/>
</dbReference>
<evidence type="ECO:0000313" key="1">
    <source>
        <dbReference type="EMBL" id="KAK5577952.1"/>
    </source>
</evidence>
<name>A0AAN7TPM8_9MYCE</name>
<sequence>MDKLIIKNKNVIIFTLISTILTFSYYKNLKKFVLGNSSSLSTSNNSKYKAIYILNTNDQKKIESTLRNIKNAYNDPRLKDNLDIELIVFGEGVSVYFKSNPYEQLLLPLKSLGTIFKQCENTIKDRNINKNDLFDFVTYVPSANGEIILKQHQGYASIHPW</sequence>
<dbReference type="PANTHER" id="PTHR37691">
    <property type="entry name" value="BLR3518 PROTEIN"/>
    <property type="match status" value="1"/>
</dbReference>
<dbReference type="AlphaFoldDB" id="A0AAN7TPM8"/>
<proteinExistence type="predicted"/>
<reference evidence="1 2" key="1">
    <citation type="submission" date="2023-11" db="EMBL/GenBank/DDBJ databases">
        <title>Dfirmibasis_genome.</title>
        <authorList>
            <person name="Edelbroek B."/>
            <person name="Kjellin J."/>
            <person name="Jerlstrom-Hultqvist J."/>
            <person name="Soderbom F."/>
        </authorList>
    </citation>
    <scope>NUCLEOTIDE SEQUENCE [LARGE SCALE GENOMIC DNA]</scope>
    <source>
        <strain evidence="1 2">TNS-C-14</strain>
    </source>
</reference>
<dbReference type="EMBL" id="JAVFKY010000004">
    <property type="protein sequence ID" value="KAK5577952.1"/>
    <property type="molecule type" value="Genomic_DNA"/>
</dbReference>
<dbReference type="PANTHER" id="PTHR37691:SF1">
    <property type="entry name" value="BLR3518 PROTEIN"/>
    <property type="match status" value="1"/>
</dbReference>
<accession>A0AAN7TPM8</accession>
<keyword evidence="2" id="KW-1185">Reference proteome</keyword>
<dbReference type="Pfam" id="PF02635">
    <property type="entry name" value="DsrE"/>
    <property type="match status" value="1"/>
</dbReference>
<dbReference type="Proteomes" id="UP001344447">
    <property type="component" value="Unassembled WGS sequence"/>
</dbReference>
<dbReference type="InterPro" id="IPR027396">
    <property type="entry name" value="DsrEFH-like"/>
</dbReference>
<dbReference type="SUPFAM" id="SSF75169">
    <property type="entry name" value="DsrEFH-like"/>
    <property type="match status" value="1"/>
</dbReference>
<organism evidence="1 2">
    <name type="scientific">Dictyostelium firmibasis</name>
    <dbReference type="NCBI Taxonomy" id="79012"/>
    <lineage>
        <taxon>Eukaryota</taxon>
        <taxon>Amoebozoa</taxon>
        <taxon>Evosea</taxon>
        <taxon>Eumycetozoa</taxon>
        <taxon>Dictyostelia</taxon>
        <taxon>Dictyosteliales</taxon>
        <taxon>Dictyosteliaceae</taxon>
        <taxon>Dictyostelium</taxon>
    </lineage>
</organism>